<dbReference type="InterPro" id="IPR003118">
    <property type="entry name" value="Pointed_dom"/>
</dbReference>
<dbReference type="AlphaFoldDB" id="A0A8C5DHA2"/>
<evidence type="ECO:0000313" key="3">
    <source>
        <dbReference type="Ensembl" id="ENSGWIP00000005881.1"/>
    </source>
</evidence>
<sequence>MNRSTCDSLDVPPLTPTSSEVFSQALTASFSGFHLYRHRNHVPHDPSLWSEAQVNHWLDWCQAEFGLPVQGLASGLRGLHGGQLCGLDRSSFLDLTSDCTAGEILWEHLDTMRRESECDSMVSPSITSTSFYSQEPYDTESFYHPSFHTLQSVSLHYGGQTEDQTSSSAVVHHHHHHHHHTGNEGEEPSVRYVSSDWKEKGPPLTLLSLGSI</sequence>
<evidence type="ECO:0000313" key="4">
    <source>
        <dbReference type="Proteomes" id="UP000694680"/>
    </source>
</evidence>
<name>A0A8C5DHA2_GOUWI</name>
<feature type="compositionally biased region" description="Basic residues" evidence="1">
    <location>
        <begin position="171"/>
        <end position="180"/>
    </location>
</feature>
<reference evidence="3" key="2">
    <citation type="submission" date="2025-09" db="UniProtKB">
        <authorList>
            <consortium name="Ensembl"/>
        </authorList>
    </citation>
    <scope>IDENTIFICATION</scope>
</reference>
<proteinExistence type="predicted"/>
<dbReference type="Proteomes" id="UP000694680">
    <property type="component" value="Unassembled WGS sequence"/>
</dbReference>
<dbReference type="InterPro" id="IPR013761">
    <property type="entry name" value="SAM/pointed_sf"/>
</dbReference>
<dbReference type="PROSITE" id="PS51433">
    <property type="entry name" value="PNT"/>
    <property type="match status" value="1"/>
</dbReference>
<evidence type="ECO:0000256" key="1">
    <source>
        <dbReference type="SAM" id="MobiDB-lite"/>
    </source>
</evidence>
<feature type="region of interest" description="Disordered" evidence="1">
    <location>
        <begin position="159"/>
        <end position="191"/>
    </location>
</feature>
<dbReference type="SUPFAM" id="SSF47769">
    <property type="entry name" value="SAM/Pointed domain"/>
    <property type="match status" value="1"/>
</dbReference>
<dbReference type="Ensembl" id="ENSGWIT00000006479.1">
    <property type="protein sequence ID" value="ENSGWIP00000005881.1"/>
    <property type="gene ID" value="ENSGWIG00000003418.1"/>
</dbReference>
<dbReference type="Pfam" id="PF02198">
    <property type="entry name" value="SAM_PNT"/>
    <property type="match status" value="1"/>
</dbReference>
<dbReference type="Gene3D" id="1.10.150.50">
    <property type="entry name" value="Transcription Factor, Ets-1"/>
    <property type="match status" value="1"/>
</dbReference>
<keyword evidence="4" id="KW-1185">Reference proteome</keyword>
<reference evidence="3" key="1">
    <citation type="submission" date="2025-08" db="UniProtKB">
        <authorList>
            <consortium name="Ensembl"/>
        </authorList>
    </citation>
    <scope>IDENTIFICATION</scope>
</reference>
<dbReference type="SMART" id="SM00251">
    <property type="entry name" value="SAM_PNT"/>
    <property type="match status" value="1"/>
</dbReference>
<organism evidence="3 4">
    <name type="scientific">Gouania willdenowi</name>
    <name type="common">Blunt-snouted clingfish</name>
    <name type="synonym">Lepadogaster willdenowi</name>
    <dbReference type="NCBI Taxonomy" id="441366"/>
    <lineage>
        <taxon>Eukaryota</taxon>
        <taxon>Metazoa</taxon>
        <taxon>Chordata</taxon>
        <taxon>Craniata</taxon>
        <taxon>Vertebrata</taxon>
        <taxon>Euteleostomi</taxon>
        <taxon>Actinopterygii</taxon>
        <taxon>Neopterygii</taxon>
        <taxon>Teleostei</taxon>
        <taxon>Neoteleostei</taxon>
        <taxon>Acanthomorphata</taxon>
        <taxon>Ovalentaria</taxon>
        <taxon>Blenniimorphae</taxon>
        <taxon>Blenniiformes</taxon>
        <taxon>Gobiesocoidei</taxon>
        <taxon>Gobiesocidae</taxon>
        <taxon>Gobiesocinae</taxon>
        <taxon>Gouania</taxon>
    </lineage>
</organism>
<evidence type="ECO:0000259" key="2">
    <source>
        <dbReference type="PROSITE" id="PS51433"/>
    </source>
</evidence>
<accession>A0A8C5DHA2</accession>
<protein>
    <recommendedName>
        <fullName evidence="2">PNT domain-containing protein</fullName>
    </recommendedName>
</protein>
<dbReference type="GO" id="GO:0043565">
    <property type="term" value="F:sequence-specific DNA binding"/>
    <property type="evidence" value="ECO:0007669"/>
    <property type="project" value="InterPro"/>
</dbReference>
<feature type="domain" description="PNT" evidence="2">
    <location>
        <begin position="28"/>
        <end position="116"/>
    </location>
</feature>